<keyword evidence="1" id="KW-1133">Transmembrane helix</keyword>
<comment type="caution">
    <text evidence="2">The sequence shown here is derived from an EMBL/GenBank/DDBJ whole genome shotgun (WGS) entry which is preliminary data.</text>
</comment>
<proteinExistence type="predicted"/>
<dbReference type="Gene3D" id="3.90.1720.10">
    <property type="entry name" value="endopeptidase domain like (from Nostoc punctiforme)"/>
    <property type="match status" value="1"/>
</dbReference>
<feature type="transmembrane region" description="Helical" evidence="1">
    <location>
        <begin position="388"/>
        <end position="406"/>
    </location>
</feature>
<accession>A0A644XPK7</accession>
<evidence type="ECO:0000256" key="1">
    <source>
        <dbReference type="SAM" id="Phobius"/>
    </source>
</evidence>
<organism evidence="2">
    <name type="scientific">bioreactor metagenome</name>
    <dbReference type="NCBI Taxonomy" id="1076179"/>
    <lineage>
        <taxon>unclassified sequences</taxon>
        <taxon>metagenomes</taxon>
        <taxon>ecological metagenomes</taxon>
    </lineage>
</organism>
<sequence length="669" mass="72711">MSNVQITIDKKIKGIGNAASKSLGGDAELNRLIEIESKKIFRDKDILSTNDLVANLKKKIADGLGVEADDEIEIAAKKIVKEIRLQEKEDPKTVDEFRKESLTKEIVEGYKKANEGIKITAEQEKAIGDQATLVAETFYTGKGIDIDTRDELLSKDLGVEKAKMPLAFTDLEGTVKLLQKTPGQIKELQGKYEAVRNGLSGLNQPTNIRELTSFNSLAGALKNEGVMTNFNLGQSKFLSLVDRIDTFGGGAIRRTVGSWGENLVSKLGTESSKAILENGLKVFAKEGFQAGFNATLQGFLGGGAAAAGTTAAAAAGGAGAAAGAVATGAAAAGATLATGGIAAIVFAAKAVLDGIKKIGQKIIDGINNLVANGRGEDEDINKLTKKKWFIPVMIIIFLLTGCTLQNNNVSTLVSPTKDDEAEYTGEYGVSVLQEGVNDFKVPTCDPDGKNPNGNNRLILREIALSVVGKITYSGFNVWHQQGASPLWNTRVPESYDWAKSGGKYLYDKNGNHIIDAAKAKKRAMYPFYGLDCGGIAKWLWYQCMIDSWNKPNIGDWIYYSKKEMYGLDEVHLESVNDLKIGDVFERTIPESKPMCLKLDKKTGQWYENGCHHFAIYIGNGQVIEEVGNGGDPTLTTVTKVTPEYVTIDRDDQYGFKYYHVYRVTDVFKD</sequence>
<protein>
    <submittedName>
        <fullName evidence="2">Uncharacterized protein</fullName>
    </submittedName>
</protein>
<keyword evidence="1" id="KW-0472">Membrane</keyword>
<keyword evidence="1" id="KW-0812">Transmembrane</keyword>
<evidence type="ECO:0000313" key="2">
    <source>
        <dbReference type="EMBL" id="MPM17678.1"/>
    </source>
</evidence>
<name>A0A644XPK7_9ZZZZ</name>
<reference evidence="2" key="1">
    <citation type="submission" date="2019-08" db="EMBL/GenBank/DDBJ databases">
        <authorList>
            <person name="Kucharzyk K."/>
            <person name="Murdoch R.W."/>
            <person name="Higgins S."/>
            <person name="Loffler F."/>
        </authorList>
    </citation>
    <scope>NUCLEOTIDE SEQUENCE</scope>
</reference>
<gene>
    <name evidence="2" type="ORF">SDC9_64075</name>
</gene>
<feature type="transmembrane region" description="Helical" evidence="1">
    <location>
        <begin position="330"/>
        <end position="352"/>
    </location>
</feature>
<dbReference type="EMBL" id="VSSQ01002842">
    <property type="protein sequence ID" value="MPM17678.1"/>
    <property type="molecule type" value="Genomic_DNA"/>
</dbReference>
<dbReference type="AlphaFoldDB" id="A0A644XPK7"/>